<sequence>MEHKLREEFRGNDRTRQMQVLNLRREFEALKMKEANTVKKFSNRLLKVVNQIRLLGEELTDKRTVEKVLVSLPERFEAKISFLEDFKDLSQISLAELVNALQASKQRRSLRMEENTEGVFFAKQKGKTETNSSEKEVARERREKEYGDKKGKFPNFLRVHILKKPLILRNSVNTGPGVLCRACKNFGHVEKSTTEAEYIAATTAVNQDIWFRKILIDLHQMQEKATAIFFDNQSAVAMVKNPVFQGRTKHIKIKYHFIREAEKEEEVKVFHFSSEDQNADILTKALSKDRFKQLRKSLGVSSKSAEEECWGM</sequence>
<keyword evidence="3" id="KW-1185">Reference proteome</keyword>
<organism evidence="2 3">
    <name type="scientific">Quillaja saponaria</name>
    <name type="common">Soap bark tree</name>
    <dbReference type="NCBI Taxonomy" id="32244"/>
    <lineage>
        <taxon>Eukaryota</taxon>
        <taxon>Viridiplantae</taxon>
        <taxon>Streptophyta</taxon>
        <taxon>Embryophyta</taxon>
        <taxon>Tracheophyta</taxon>
        <taxon>Spermatophyta</taxon>
        <taxon>Magnoliopsida</taxon>
        <taxon>eudicotyledons</taxon>
        <taxon>Gunneridae</taxon>
        <taxon>Pentapetalae</taxon>
        <taxon>rosids</taxon>
        <taxon>fabids</taxon>
        <taxon>Fabales</taxon>
        <taxon>Quillajaceae</taxon>
        <taxon>Quillaja</taxon>
    </lineage>
</organism>
<comment type="caution">
    <text evidence="2">The sequence shown here is derived from an EMBL/GenBank/DDBJ whole genome shotgun (WGS) entry which is preliminary data.</text>
</comment>
<feature type="compositionally biased region" description="Basic and acidic residues" evidence="1">
    <location>
        <begin position="126"/>
        <end position="144"/>
    </location>
</feature>
<evidence type="ECO:0000256" key="1">
    <source>
        <dbReference type="SAM" id="MobiDB-lite"/>
    </source>
</evidence>
<gene>
    <name evidence="2" type="ORF">O6P43_019180</name>
</gene>
<dbReference type="KEGG" id="qsa:O6P43_019180"/>
<proteinExistence type="predicted"/>
<dbReference type="PANTHER" id="PTHR35317">
    <property type="entry name" value="OS04G0629600 PROTEIN"/>
    <property type="match status" value="1"/>
</dbReference>
<accession>A0AAD7PKG8</accession>
<name>A0AAD7PKG8_QUISA</name>
<dbReference type="PANTHER" id="PTHR35317:SF31">
    <property type="entry name" value="DUF4219 DOMAIN-CONTAINING PROTEIN"/>
    <property type="match status" value="1"/>
</dbReference>
<protein>
    <submittedName>
        <fullName evidence="2">Retrovirus-related Pol polyprotein from transposon TNT 1-94</fullName>
    </submittedName>
</protein>
<evidence type="ECO:0000313" key="3">
    <source>
        <dbReference type="Proteomes" id="UP001163823"/>
    </source>
</evidence>
<dbReference type="EMBL" id="JARAOO010000008">
    <property type="protein sequence ID" value="KAJ7958452.1"/>
    <property type="molecule type" value="Genomic_DNA"/>
</dbReference>
<dbReference type="Pfam" id="PF14223">
    <property type="entry name" value="Retrotran_gag_2"/>
    <property type="match status" value="1"/>
</dbReference>
<dbReference type="Proteomes" id="UP001163823">
    <property type="component" value="Chromosome 8"/>
</dbReference>
<reference evidence="2" key="1">
    <citation type="journal article" date="2023" name="Science">
        <title>Elucidation of the pathway for biosynthesis of saponin adjuvants from the soapbark tree.</title>
        <authorList>
            <person name="Reed J."/>
            <person name="Orme A."/>
            <person name="El-Demerdash A."/>
            <person name="Owen C."/>
            <person name="Martin L.B.B."/>
            <person name="Misra R.C."/>
            <person name="Kikuchi S."/>
            <person name="Rejzek M."/>
            <person name="Martin A.C."/>
            <person name="Harkess A."/>
            <person name="Leebens-Mack J."/>
            <person name="Louveau T."/>
            <person name="Stephenson M.J."/>
            <person name="Osbourn A."/>
        </authorList>
    </citation>
    <scope>NUCLEOTIDE SEQUENCE</scope>
    <source>
        <strain evidence="2">S10</strain>
    </source>
</reference>
<feature type="region of interest" description="Disordered" evidence="1">
    <location>
        <begin position="125"/>
        <end position="144"/>
    </location>
</feature>
<evidence type="ECO:0000313" key="2">
    <source>
        <dbReference type="EMBL" id="KAJ7958452.1"/>
    </source>
</evidence>
<dbReference type="AlphaFoldDB" id="A0AAD7PKG8"/>
<dbReference type="CDD" id="cd09272">
    <property type="entry name" value="RNase_HI_RT_Ty1"/>
    <property type="match status" value="1"/>
</dbReference>